<comment type="caution">
    <text evidence="2">The sequence shown here is derived from an EMBL/GenBank/DDBJ whole genome shotgun (WGS) entry which is preliminary data.</text>
</comment>
<name>A0ABQ5UZ56_9PROT</name>
<accession>A0ABQ5UZ56</accession>
<keyword evidence="3" id="KW-1185">Reference proteome</keyword>
<protein>
    <submittedName>
        <fullName evidence="2">Uncharacterized protein</fullName>
    </submittedName>
</protein>
<gene>
    <name evidence="2" type="ORF">GCM10007854_15010</name>
</gene>
<evidence type="ECO:0000313" key="2">
    <source>
        <dbReference type="EMBL" id="GLQ20546.1"/>
    </source>
</evidence>
<organism evidence="2 3">
    <name type="scientific">Algimonas porphyrae</name>
    <dbReference type="NCBI Taxonomy" id="1128113"/>
    <lineage>
        <taxon>Bacteria</taxon>
        <taxon>Pseudomonadati</taxon>
        <taxon>Pseudomonadota</taxon>
        <taxon>Alphaproteobacteria</taxon>
        <taxon>Maricaulales</taxon>
        <taxon>Robiginitomaculaceae</taxon>
        <taxon>Algimonas</taxon>
    </lineage>
</organism>
<evidence type="ECO:0000313" key="3">
    <source>
        <dbReference type="Proteomes" id="UP001161390"/>
    </source>
</evidence>
<dbReference type="Proteomes" id="UP001161390">
    <property type="component" value="Unassembled WGS sequence"/>
</dbReference>
<feature type="region of interest" description="Disordered" evidence="1">
    <location>
        <begin position="38"/>
        <end position="67"/>
    </location>
</feature>
<evidence type="ECO:0000256" key="1">
    <source>
        <dbReference type="SAM" id="MobiDB-lite"/>
    </source>
</evidence>
<sequence>MTPGVKAVGAADAEIVARTGAGAGAGAAAGGAGFSSDRTGADADLDAADSGGALGRTGSNRAVIASD</sequence>
<reference evidence="2" key="1">
    <citation type="journal article" date="2014" name="Int. J. Syst. Evol. Microbiol.">
        <title>Complete genome of a new Firmicutes species belonging to the dominant human colonic microbiota ('Ruminococcus bicirculans') reveals two chromosomes and a selective capacity to utilize plant glucans.</title>
        <authorList>
            <consortium name="NISC Comparative Sequencing Program"/>
            <person name="Wegmann U."/>
            <person name="Louis P."/>
            <person name="Goesmann A."/>
            <person name="Henrissat B."/>
            <person name="Duncan S.H."/>
            <person name="Flint H.J."/>
        </authorList>
    </citation>
    <scope>NUCLEOTIDE SEQUENCE</scope>
    <source>
        <strain evidence="2">NBRC 108216</strain>
    </source>
</reference>
<proteinExistence type="predicted"/>
<dbReference type="EMBL" id="BSNJ01000003">
    <property type="protein sequence ID" value="GLQ20546.1"/>
    <property type="molecule type" value="Genomic_DNA"/>
</dbReference>
<reference evidence="2" key="2">
    <citation type="submission" date="2023-01" db="EMBL/GenBank/DDBJ databases">
        <title>Draft genome sequence of Algimonas porphyrae strain NBRC 108216.</title>
        <authorList>
            <person name="Sun Q."/>
            <person name="Mori K."/>
        </authorList>
    </citation>
    <scope>NUCLEOTIDE SEQUENCE</scope>
    <source>
        <strain evidence="2">NBRC 108216</strain>
    </source>
</reference>